<sequence>MQEIRAALGLIGPEAQVSGQGNLPSRYAVTELLTASMAAVGEALAGVMAGTGLASVAPAVTVDRRLASLWAGHSLEPLGWEMPPVWDAVAGDYPTRDGWIRLHTNLPHHRDAALSVLGVGVDRAAVARALMERDKDEVEAKVVAAGGVAAAMRSRAEWRAHPNGAAVAAEPLIHRDDPVPAPALTWQGRPDRPLAGLKVLDLTRVLAGPVATRTLAGFGADVLRIDPPGWDEANVVPEITLGKRCAMLDLTDATDRETFERLLAEADLLVHGYRPDALANLGYDTQARQALKPGLVEITLDAYGWTGPWAGRRGFDSLVQMSCGIADAGMGWAGAEKPTPLPVQALDHATGYLMAAAALRLLHRAAAGEGAGRARLSLARTAELLCAHRQEVPGRLSLSHAAEDRQAAEEATPWGPARRLKPAITVAGAPMAWDRPAQRLGSSDPAW</sequence>
<dbReference type="Pfam" id="PF02515">
    <property type="entry name" value="CoA_transf_3"/>
    <property type="match status" value="1"/>
</dbReference>
<dbReference type="PANTHER" id="PTHR48228">
    <property type="entry name" value="SUCCINYL-COA--D-CITRAMALATE COA-TRANSFERASE"/>
    <property type="match status" value="1"/>
</dbReference>
<reference evidence="2" key="1">
    <citation type="journal article" date="2014" name="Int. J. Syst. Evol. Microbiol.">
        <title>Complete genome sequence of Corynebacterium casei LMG S-19264T (=DSM 44701T), isolated from a smear-ripened cheese.</title>
        <authorList>
            <consortium name="US DOE Joint Genome Institute (JGI-PGF)"/>
            <person name="Walter F."/>
            <person name="Albersmeier A."/>
            <person name="Kalinowski J."/>
            <person name="Ruckert C."/>
        </authorList>
    </citation>
    <scope>NUCLEOTIDE SEQUENCE</scope>
    <source>
        <strain evidence="2">CGMCC 1.6293</strain>
    </source>
</reference>
<dbReference type="Proteomes" id="UP000649829">
    <property type="component" value="Unassembled WGS sequence"/>
</dbReference>
<proteinExistence type="predicted"/>
<keyword evidence="3" id="KW-1185">Reference proteome</keyword>
<keyword evidence="2" id="KW-0808">Transferase</keyword>
<dbReference type="InterPro" id="IPR023606">
    <property type="entry name" value="CoA-Trfase_III_dom_1_sf"/>
</dbReference>
<reference evidence="2" key="2">
    <citation type="submission" date="2020-09" db="EMBL/GenBank/DDBJ databases">
        <authorList>
            <person name="Sun Q."/>
            <person name="Zhou Y."/>
        </authorList>
    </citation>
    <scope>NUCLEOTIDE SEQUENCE</scope>
    <source>
        <strain evidence="2">CGMCC 1.6293</strain>
    </source>
</reference>
<feature type="region of interest" description="Disordered" evidence="1">
    <location>
        <begin position="397"/>
        <end position="420"/>
    </location>
</feature>
<organism evidence="2 3">
    <name type="scientific">Pseudooceanicola nanhaiensis</name>
    <dbReference type="NCBI Taxonomy" id="375761"/>
    <lineage>
        <taxon>Bacteria</taxon>
        <taxon>Pseudomonadati</taxon>
        <taxon>Pseudomonadota</taxon>
        <taxon>Alphaproteobacteria</taxon>
        <taxon>Rhodobacterales</taxon>
        <taxon>Paracoccaceae</taxon>
        <taxon>Pseudooceanicola</taxon>
    </lineage>
</organism>
<gene>
    <name evidence="2" type="ORF">GCM10011534_35220</name>
</gene>
<dbReference type="RefSeq" id="WP_028286727.1">
    <property type="nucleotide sequence ID" value="NZ_BMLF01000002.1"/>
</dbReference>
<dbReference type="PANTHER" id="PTHR48228:SF4">
    <property type="entry name" value="BLR3030 PROTEIN"/>
    <property type="match status" value="1"/>
</dbReference>
<dbReference type="InterPro" id="IPR050509">
    <property type="entry name" value="CoA-transferase_III"/>
</dbReference>
<evidence type="ECO:0000256" key="1">
    <source>
        <dbReference type="SAM" id="MobiDB-lite"/>
    </source>
</evidence>
<dbReference type="AlphaFoldDB" id="A0A917WKG1"/>
<name>A0A917WKG1_9RHOB</name>
<protein>
    <submittedName>
        <fullName evidence="2">Coa transferase caib/baif family protein</fullName>
    </submittedName>
</protein>
<evidence type="ECO:0000313" key="3">
    <source>
        <dbReference type="Proteomes" id="UP000649829"/>
    </source>
</evidence>
<dbReference type="Gene3D" id="3.40.50.10540">
    <property type="entry name" value="Crotonobetainyl-coa:carnitine coa-transferase, domain 1"/>
    <property type="match status" value="1"/>
</dbReference>
<dbReference type="GO" id="GO:0016740">
    <property type="term" value="F:transferase activity"/>
    <property type="evidence" value="ECO:0007669"/>
    <property type="project" value="UniProtKB-KW"/>
</dbReference>
<dbReference type="SUPFAM" id="SSF89796">
    <property type="entry name" value="CoA-transferase family III (CaiB/BaiF)"/>
    <property type="match status" value="2"/>
</dbReference>
<dbReference type="EMBL" id="BMLF01000002">
    <property type="protein sequence ID" value="GGM10066.1"/>
    <property type="molecule type" value="Genomic_DNA"/>
</dbReference>
<comment type="caution">
    <text evidence="2">The sequence shown here is derived from an EMBL/GenBank/DDBJ whole genome shotgun (WGS) entry which is preliminary data.</text>
</comment>
<evidence type="ECO:0000313" key="2">
    <source>
        <dbReference type="EMBL" id="GGM10066.1"/>
    </source>
</evidence>
<accession>A0A917WKG1</accession>
<dbReference type="InterPro" id="IPR003673">
    <property type="entry name" value="CoA-Trfase_fam_III"/>
</dbReference>